<gene>
    <name evidence="1" type="ORF">G5B17_01530</name>
</gene>
<dbReference type="Proteomes" id="UP001644719">
    <property type="component" value="Unassembled WGS sequence"/>
</dbReference>
<accession>A0ABX2H278</accession>
<evidence type="ECO:0000313" key="2">
    <source>
        <dbReference type="Proteomes" id="UP001644719"/>
    </source>
</evidence>
<dbReference type="Gene3D" id="2.60.120.370">
    <property type="entry name" value="YhcH/YjgK/YiaL"/>
    <property type="match status" value="1"/>
</dbReference>
<dbReference type="InterPro" id="IPR004375">
    <property type="entry name" value="NanQ/TabA/YiaL"/>
</dbReference>
<dbReference type="EMBL" id="JAAITS010000003">
    <property type="protein sequence ID" value="NSG84142.1"/>
    <property type="molecule type" value="Genomic_DNA"/>
</dbReference>
<evidence type="ECO:0000313" key="1">
    <source>
        <dbReference type="EMBL" id="NSG84142.1"/>
    </source>
</evidence>
<dbReference type="SUPFAM" id="SSF51197">
    <property type="entry name" value="Clavaminate synthase-like"/>
    <property type="match status" value="1"/>
</dbReference>
<sequence>MIADYADKLNTYEEFKDYADMVQQFIKKQKEENLPEGRYDLENGIFALIQKYTTKPLDGAQMESHKKYCDLQYIVEGTEKIYWASLRNLTVEDDRTPEADIIFYKSGPEQGYTLLEAGMFGFYAPEDGHMPCIAVTEPQPATKIVFKIPVKG</sequence>
<reference evidence="1 2" key="1">
    <citation type="journal article" date="2020" name="Cell Host Microbe">
        <title>Functional and Genomic Variation between Human-Derived Isolates of Lachnospiraceae Reveals Inter- and Intra-Species Diversity.</title>
        <authorList>
            <person name="Sorbara M.T."/>
            <person name="Littmann E.R."/>
            <person name="Fontana E."/>
            <person name="Moody T.U."/>
            <person name="Kohout C.E."/>
            <person name="Gjonbalaj M."/>
            <person name="Eaton V."/>
            <person name="Seok R."/>
            <person name="Leiner I.M."/>
            <person name="Pamer E.G."/>
        </authorList>
    </citation>
    <scope>NUCLEOTIDE SEQUENCE [LARGE SCALE GENOMIC DNA]</scope>
    <source>
        <strain evidence="1 2">MSK.17.74</strain>
    </source>
</reference>
<protein>
    <submittedName>
        <fullName evidence="1">DUF386 domain-containing protein</fullName>
    </submittedName>
</protein>
<organism evidence="1 2">
    <name type="scientific">Blautia faecis</name>
    <dbReference type="NCBI Taxonomy" id="871665"/>
    <lineage>
        <taxon>Bacteria</taxon>
        <taxon>Bacillati</taxon>
        <taxon>Bacillota</taxon>
        <taxon>Clostridia</taxon>
        <taxon>Lachnospirales</taxon>
        <taxon>Lachnospiraceae</taxon>
        <taxon>Blautia</taxon>
    </lineage>
</organism>
<dbReference type="PANTHER" id="PTHR34986">
    <property type="entry name" value="EVOLVED BETA-GALACTOSIDASE SUBUNIT BETA"/>
    <property type="match status" value="1"/>
</dbReference>
<keyword evidence="2" id="KW-1185">Reference proteome</keyword>
<dbReference type="Pfam" id="PF04074">
    <property type="entry name" value="DUF386"/>
    <property type="match status" value="1"/>
</dbReference>
<comment type="caution">
    <text evidence="1">The sequence shown here is derived from an EMBL/GenBank/DDBJ whole genome shotgun (WGS) entry which is preliminary data.</text>
</comment>
<dbReference type="InterPro" id="IPR037012">
    <property type="entry name" value="NanQ/TabA/YiaL_sf"/>
</dbReference>
<proteinExistence type="predicted"/>
<dbReference type="PANTHER" id="PTHR34986:SF1">
    <property type="entry name" value="PROTEIN YIAL"/>
    <property type="match status" value="1"/>
</dbReference>
<dbReference type="NCBIfam" id="TIGR00022">
    <property type="entry name" value="YhcH/YjgK/YiaL family protein"/>
    <property type="match status" value="1"/>
</dbReference>
<name>A0ABX2H278_9FIRM</name>
<dbReference type="RefSeq" id="WP_173769163.1">
    <property type="nucleotide sequence ID" value="NZ_JAAITS010000003.1"/>
</dbReference>